<accession>A0A3D0WCI2</accession>
<protein>
    <submittedName>
        <fullName evidence="3">Aldo/keto reductase</fullName>
    </submittedName>
</protein>
<evidence type="ECO:0000256" key="1">
    <source>
        <dbReference type="ARBA" id="ARBA00023002"/>
    </source>
</evidence>
<name>A0A3D0WCI2_9SPHN</name>
<sequence>MLTRRALGQTGLEVSALGLGCMGMSHAYGEPDDTESIATIHRAIDLGCTFFDTAEVYGPFTNEELLGRALQGRRDHVQIATKFGFLIGNGLFAGADSRPAHIREVVEASLKRLRTDRIDLLYQHRVDPNVPIEDVAGTVRDLIAEGKVLHFGLSEAGVDTIRRAHAVQPVAALQSEYSIWERNLEAGILPLLAELGIGLVPFSPLGRGFLTGTARRAEAHPEGDFRAKGDPRLQGANFDANMRIADLVREIAAPHGATPGQVALAWLLQKRDDIVPIPGTKRRRYLEVNLGAADLILSAEDMARLDGAVSAFGVSGNRYGAQAMAMIDR</sequence>
<dbReference type="InterPro" id="IPR020471">
    <property type="entry name" value="AKR"/>
</dbReference>
<dbReference type="GO" id="GO:0005737">
    <property type="term" value="C:cytoplasm"/>
    <property type="evidence" value="ECO:0007669"/>
    <property type="project" value="TreeGrafter"/>
</dbReference>
<dbReference type="InterPro" id="IPR050791">
    <property type="entry name" value="Aldo-Keto_reductase"/>
</dbReference>
<dbReference type="SUPFAM" id="SSF51430">
    <property type="entry name" value="NAD(P)-linked oxidoreductase"/>
    <property type="match status" value="1"/>
</dbReference>
<dbReference type="Gene3D" id="3.20.20.100">
    <property type="entry name" value="NADP-dependent oxidoreductase domain"/>
    <property type="match status" value="1"/>
</dbReference>
<dbReference type="GO" id="GO:0016491">
    <property type="term" value="F:oxidoreductase activity"/>
    <property type="evidence" value="ECO:0007669"/>
    <property type="project" value="UniProtKB-KW"/>
</dbReference>
<dbReference type="EMBL" id="DOYJ01000163">
    <property type="protein sequence ID" value="HCB75684.1"/>
    <property type="molecule type" value="Genomic_DNA"/>
</dbReference>
<dbReference type="AlphaFoldDB" id="A0A3D0WCI2"/>
<dbReference type="InterPro" id="IPR023210">
    <property type="entry name" value="NADP_OxRdtase_dom"/>
</dbReference>
<dbReference type="PANTHER" id="PTHR43625">
    <property type="entry name" value="AFLATOXIN B1 ALDEHYDE REDUCTASE"/>
    <property type="match status" value="1"/>
</dbReference>
<proteinExistence type="predicted"/>
<dbReference type="CDD" id="cd19076">
    <property type="entry name" value="AKR_AKR13A_13D"/>
    <property type="match status" value="1"/>
</dbReference>
<evidence type="ECO:0000313" key="3">
    <source>
        <dbReference type="EMBL" id="HCB75684.1"/>
    </source>
</evidence>
<evidence type="ECO:0000313" key="4">
    <source>
        <dbReference type="Proteomes" id="UP000262699"/>
    </source>
</evidence>
<dbReference type="Proteomes" id="UP000262699">
    <property type="component" value="Unassembled WGS sequence"/>
</dbReference>
<organism evidence="3 4">
    <name type="scientific">Sphingomonas bacterium</name>
    <dbReference type="NCBI Taxonomy" id="1895847"/>
    <lineage>
        <taxon>Bacteria</taxon>
        <taxon>Pseudomonadati</taxon>
        <taxon>Pseudomonadota</taxon>
        <taxon>Alphaproteobacteria</taxon>
        <taxon>Sphingomonadales</taxon>
        <taxon>Sphingomonadaceae</taxon>
        <taxon>Sphingomonas</taxon>
    </lineage>
</organism>
<dbReference type="PANTHER" id="PTHR43625:SF99">
    <property type="entry name" value="ALDO-KETO REDUCTASE 1-RELATED"/>
    <property type="match status" value="1"/>
</dbReference>
<evidence type="ECO:0000259" key="2">
    <source>
        <dbReference type="Pfam" id="PF00248"/>
    </source>
</evidence>
<keyword evidence="1" id="KW-0560">Oxidoreductase</keyword>
<dbReference type="PRINTS" id="PR00069">
    <property type="entry name" value="ALDKETRDTASE"/>
</dbReference>
<dbReference type="InterPro" id="IPR036812">
    <property type="entry name" value="NAD(P)_OxRdtase_dom_sf"/>
</dbReference>
<dbReference type="Pfam" id="PF00248">
    <property type="entry name" value="Aldo_ket_red"/>
    <property type="match status" value="1"/>
</dbReference>
<gene>
    <name evidence="3" type="ORF">DEP91_05845</name>
</gene>
<comment type="caution">
    <text evidence="3">The sequence shown here is derived from an EMBL/GenBank/DDBJ whole genome shotgun (WGS) entry which is preliminary data.</text>
</comment>
<reference evidence="3 4" key="1">
    <citation type="journal article" date="2018" name="Nat. Biotechnol.">
        <title>A standardized bacterial taxonomy based on genome phylogeny substantially revises the tree of life.</title>
        <authorList>
            <person name="Parks D.H."/>
            <person name="Chuvochina M."/>
            <person name="Waite D.W."/>
            <person name="Rinke C."/>
            <person name="Skarshewski A."/>
            <person name="Chaumeil P.A."/>
            <person name="Hugenholtz P."/>
        </authorList>
    </citation>
    <scope>NUCLEOTIDE SEQUENCE [LARGE SCALE GENOMIC DNA]</scope>
    <source>
        <strain evidence="3">UBA9015</strain>
    </source>
</reference>
<feature type="domain" description="NADP-dependent oxidoreductase" evidence="2">
    <location>
        <begin position="17"/>
        <end position="308"/>
    </location>
</feature>